<name>A0ABT1L856_9HYPH</name>
<evidence type="ECO:0000313" key="2">
    <source>
        <dbReference type="Proteomes" id="UP001205890"/>
    </source>
</evidence>
<dbReference type="EMBL" id="JANCLU010000003">
    <property type="protein sequence ID" value="MCP8937675.1"/>
    <property type="molecule type" value="Genomic_DNA"/>
</dbReference>
<dbReference type="Gene3D" id="3.30.2270.10">
    <property type="entry name" value="Folate-binding superfamily"/>
    <property type="match status" value="1"/>
</dbReference>
<dbReference type="InterPro" id="IPR006279">
    <property type="entry name" value="SoxD"/>
</dbReference>
<dbReference type="RefSeq" id="WP_254738876.1">
    <property type="nucleotide sequence ID" value="NZ_JANCLU010000003.1"/>
</dbReference>
<dbReference type="Pfam" id="PF04267">
    <property type="entry name" value="SoxD"/>
    <property type="match status" value="1"/>
</dbReference>
<sequence length="105" mass="11788">MRITCPHCGERGNEEFAYLGDATVRRPDDAGAARPGAPEFERWMDYVYLRDNPAGRHRELWQHVHGCRAWLVVTRDISTHAIFSVEDARAAALARPSLVARDAAS</sequence>
<protein>
    <submittedName>
        <fullName evidence="1">Sarcosine oxidase subunit delta</fullName>
    </submittedName>
</protein>
<comment type="caution">
    <text evidence="1">The sequence shown here is derived from an EMBL/GenBank/DDBJ whole genome shotgun (WGS) entry which is preliminary data.</text>
</comment>
<reference evidence="1 2" key="1">
    <citation type="submission" date="2022-07" db="EMBL/GenBank/DDBJ databases">
        <authorList>
            <person name="Li W.-J."/>
            <person name="Deng Q.-Q."/>
        </authorList>
    </citation>
    <scope>NUCLEOTIDE SEQUENCE [LARGE SCALE GENOMIC DNA]</scope>
    <source>
        <strain evidence="1 2">SYSU M60028</strain>
    </source>
</reference>
<accession>A0ABT1L856</accession>
<organism evidence="1 2">
    <name type="scientific">Alsobacter ponti</name>
    <dbReference type="NCBI Taxonomy" id="2962936"/>
    <lineage>
        <taxon>Bacteria</taxon>
        <taxon>Pseudomonadati</taxon>
        <taxon>Pseudomonadota</taxon>
        <taxon>Alphaproteobacteria</taxon>
        <taxon>Hyphomicrobiales</taxon>
        <taxon>Alsobacteraceae</taxon>
        <taxon>Alsobacter</taxon>
    </lineage>
</organism>
<gene>
    <name evidence="1" type="ORF">NK718_04050</name>
</gene>
<proteinExistence type="predicted"/>
<dbReference type="InterPro" id="IPR038561">
    <property type="entry name" value="SoxD_sf"/>
</dbReference>
<keyword evidence="2" id="KW-1185">Reference proteome</keyword>
<dbReference type="Proteomes" id="UP001205890">
    <property type="component" value="Unassembled WGS sequence"/>
</dbReference>
<evidence type="ECO:0000313" key="1">
    <source>
        <dbReference type="EMBL" id="MCP8937675.1"/>
    </source>
</evidence>